<name>A0ABP4NF71_9ACTN</name>
<protein>
    <recommendedName>
        <fullName evidence="3">Resolvase-like protein</fullName>
    </recommendedName>
</protein>
<dbReference type="EMBL" id="BAAANC010000005">
    <property type="protein sequence ID" value="GAA1559394.1"/>
    <property type="molecule type" value="Genomic_DNA"/>
</dbReference>
<accession>A0ABP4NF71</accession>
<evidence type="ECO:0008006" key="3">
    <source>
        <dbReference type="Google" id="ProtNLM"/>
    </source>
</evidence>
<keyword evidence="2" id="KW-1185">Reference proteome</keyword>
<comment type="caution">
    <text evidence="1">The sequence shown here is derived from an EMBL/GenBank/DDBJ whole genome shotgun (WGS) entry which is preliminary data.</text>
</comment>
<proteinExistence type="predicted"/>
<organism evidence="1 2">
    <name type="scientific">Kribbella lupini</name>
    <dbReference type="NCBI Taxonomy" id="291602"/>
    <lineage>
        <taxon>Bacteria</taxon>
        <taxon>Bacillati</taxon>
        <taxon>Actinomycetota</taxon>
        <taxon>Actinomycetes</taxon>
        <taxon>Propionibacteriales</taxon>
        <taxon>Kribbellaceae</taxon>
        <taxon>Kribbella</taxon>
    </lineage>
</organism>
<dbReference type="RefSeq" id="WP_344183047.1">
    <property type="nucleotide sequence ID" value="NZ_BAAANC010000005.1"/>
</dbReference>
<evidence type="ECO:0000313" key="1">
    <source>
        <dbReference type="EMBL" id="GAA1559394.1"/>
    </source>
</evidence>
<sequence>MTPSSELDDLFDDVTRPLLVGYVRRDLLSSDGVVEQLVAQMAVFARREGFSMGYTYVERAATSLAALEALVEFVGRTEDAAVVIPSPLHFLAIDGPINLKEIFERATGTRVLMLTS</sequence>
<evidence type="ECO:0000313" key="2">
    <source>
        <dbReference type="Proteomes" id="UP001500363"/>
    </source>
</evidence>
<dbReference type="Proteomes" id="UP001500363">
    <property type="component" value="Unassembled WGS sequence"/>
</dbReference>
<gene>
    <name evidence="1" type="ORF">GCM10009741_75530</name>
</gene>
<reference evidence="2" key="1">
    <citation type="journal article" date="2019" name="Int. J. Syst. Evol. Microbiol.">
        <title>The Global Catalogue of Microorganisms (GCM) 10K type strain sequencing project: providing services to taxonomists for standard genome sequencing and annotation.</title>
        <authorList>
            <consortium name="The Broad Institute Genomics Platform"/>
            <consortium name="The Broad Institute Genome Sequencing Center for Infectious Disease"/>
            <person name="Wu L."/>
            <person name="Ma J."/>
        </authorList>
    </citation>
    <scope>NUCLEOTIDE SEQUENCE [LARGE SCALE GENOMIC DNA]</scope>
    <source>
        <strain evidence="2">JCM 14303</strain>
    </source>
</reference>